<protein>
    <submittedName>
        <fullName evidence="1">Uncharacterized protein</fullName>
    </submittedName>
</protein>
<proteinExistence type="predicted"/>
<accession>A0A0U1L4D2</accession>
<organism evidence="1 2">
    <name type="scientific">Sporomusa ovata</name>
    <dbReference type="NCBI Taxonomy" id="2378"/>
    <lineage>
        <taxon>Bacteria</taxon>
        <taxon>Bacillati</taxon>
        <taxon>Bacillota</taxon>
        <taxon>Negativicutes</taxon>
        <taxon>Selenomonadales</taxon>
        <taxon>Sporomusaceae</taxon>
        <taxon>Sporomusa</taxon>
    </lineage>
</organism>
<dbReference type="Proteomes" id="UP000049855">
    <property type="component" value="Unassembled WGS sequence"/>
</dbReference>
<name>A0A0U1L4D2_9FIRM</name>
<evidence type="ECO:0000313" key="1">
    <source>
        <dbReference type="EMBL" id="CQR74567.1"/>
    </source>
</evidence>
<evidence type="ECO:0000313" key="2">
    <source>
        <dbReference type="Proteomes" id="UP000049855"/>
    </source>
</evidence>
<sequence>MWLGNANMAELTPFTIQTILSALELNQINRKKRFAGYTAGQELKDFTLFHLAPKALVCNLM</sequence>
<keyword evidence="2" id="KW-1185">Reference proteome</keyword>
<dbReference type="AlphaFoldDB" id="A0A0U1L4D2"/>
<gene>
    <name evidence="1" type="ORF">SpAn4DRAFT_1029</name>
</gene>
<dbReference type="EMBL" id="CTRP01000014">
    <property type="protein sequence ID" value="CQR74567.1"/>
    <property type="molecule type" value="Genomic_DNA"/>
</dbReference>
<reference evidence="2" key="1">
    <citation type="submission" date="2015-03" db="EMBL/GenBank/DDBJ databases">
        <authorList>
            <person name="Nijsse Bart"/>
        </authorList>
    </citation>
    <scope>NUCLEOTIDE SEQUENCE [LARGE SCALE GENOMIC DNA]</scope>
</reference>